<dbReference type="Proteomes" id="UP000023152">
    <property type="component" value="Unassembled WGS sequence"/>
</dbReference>
<evidence type="ECO:0000313" key="3">
    <source>
        <dbReference type="Proteomes" id="UP000023152"/>
    </source>
</evidence>
<dbReference type="PANTHER" id="PTHR22957">
    <property type="entry name" value="TBC1 DOMAIN FAMILY MEMBER GTPASE-ACTIVATING PROTEIN"/>
    <property type="match status" value="1"/>
</dbReference>
<feature type="domain" description="Rab-GAP TBC" evidence="1">
    <location>
        <begin position="1"/>
        <end position="137"/>
    </location>
</feature>
<comment type="caution">
    <text evidence="2">The sequence shown here is derived from an EMBL/GenBank/DDBJ whole genome shotgun (WGS) entry which is preliminary data.</text>
</comment>
<dbReference type="InterPro" id="IPR035969">
    <property type="entry name" value="Rab-GAP_TBC_sf"/>
</dbReference>
<dbReference type="GO" id="GO:0005096">
    <property type="term" value="F:GTPase activator activity"/>
    <property type="evidence" value="ECO:0007669"/>
    <property type="project" value="TreeGrafter"/>
</dbReference>
<dbReference type="OrthoDB" id="26371at2759"/>
<keyword evidence="3" id="KW-1185">Reference proteome</keyword>
<dbReference type="Pfam" id="PF00566">
    <property type="entry name" value="RabGAP-TBC"/>
    <property type="match status" value="1"/>
</dbReference>
<sequence>MRGKKKKKESKFGVAIEDGQSMKLISSLKEEELLDVEADSYWCLDEFLESLQLNYTHEQPGIQRMMQKFQRLVEECDSSFINYTQSSPVQERKLAGHFKEQGVEFVQFSFRWMNCFLMREFTLQQIIYMWDTYLAEYHLNKDNVEQFHVFVCVALLLHFKKELIVECFNKDFADILLFIQDLPTRDWGEMQMSILMAEAQEKRLQWSMSARVSKKEVSTK</sequence>
<reference evidence="2 3" key="1">
    <citation type="journal article" date="2013" name="Curr. Biol.">
        <title>The Genome of the Foraminiferan Reticulomyxa filosa.</title>
        <authorList>
            <person name="Glockner G."/>
            <person name="Hulsmann N."/>
            <person name="Schleicher M."/>
            <person name="Noegel A.A."/>
            <person name="Eichinger L."/>
            <person name="Gallinger C."/>
            <person name="Pawlowski J."/>
            <person name="Sierra R."/>
            <person name="Euteneuer U."/>
            <person name="Pillet L."/>
            <person name="Moustafa A."/>
            <person name="Platzer M."/>
            <person name="Groth M."/>
            <person name="Szafranski K."/>
            <person name="Schliwa M."/>
        </authorList>
    </citation>
    <scope>NUCLEOTIDE SEQUENCE [LARGE SCALE GENOMIC DNA]</scope>
</reference>
<protein>
    <submittedName>
        <fullName evidence="2">GTPase-activating protein gyp1</fullName>
    </submittedName>
</protein>
<proteinExistence type="predicted"/>
<dbReference type="EMBL" id="ASPP01018223">
    <property type="protein sequence ID" value="ETO16464.1"/>
    <property type="molecule type" value="Genomic_DNA"/>
</dbReference>
<evidence type="ECO:0000259" key="1">
    <source>
        <dbReference type="PROSITE" id="PS50086"/>
    </source>
</evidence>
<organism evidence="2 3">
    <name type="scientific">Reticulomyxa filosa</name>
    <dbReference type="NCBI Taxonomy" id="46433"/>
    <lineage>
        <taxon>Eukaryota</taxon>
        <taxon>Sar</taxon>
        <taxon>Rhizaria</taxon>
        <taxon>Retaria</taxon>
        <taxon>Foraminifera</taxon>
        <taxon>Monothalamids</taxon>
        <taxon>Reticulomyxidae</taxon>
        <taxon>Reticulomyxa</taxon>
    </lineage>
</organism>
<name>X6MRN7_RETFI</name>
<accession>X6MRN7</accession>
<dbReference type="SUPFAM" id="SSF47923">
    <property type="entry name" value="Ypt/Rab-GAP domain of gyp1p"/>
    <property type="match status" value="1"/>
</dbReference>
<dbReference type="AlphaFoldDB" id="X6MRN7"/>
<dbReference type="Gene3D" id="1.10.472.80">
    <property type="entry name" value="Ypt/Rab-GAP domain of gyp1p, domain 3"/>
    <property type="match status" value="1"/>
</dbReference>
<dbReference type="PROSITE" id="PS50086">
    <property type="entry name" value="TBC_RABGAP"/>
    <property type="match status" value="1"/>
</dbReference>
<dbReference type="OMA" id="WDNEDIS"/>
<dbReference type="InterPro" id="IPR000195">
    <property type="entry name" value="Rab-GAP-TBC_dom"/>
</dbReference>
<gene>
    <name evidence="2" type="ORF">RFI_20875</name>
</gene>
<dbReference type="PANTHER" id="PTHR22957:SF26">
    <property type="entry name" value="LD44506P"/>
    <property type="match status" value="1"/>
</dbReference>
<evidence type="ECO:0000313" key="2">
    <source>
        <dbReference type="EMBL" id="ETO16464.1"/>
    </source>
</evidence>